<evidence type="ECO:0000313" key="5">
    <source>
        <dbReference type="EMBL" id="AKC94921.1"/>
    </source>
</evidence>
<dbReference type="SUPFAM" id="SSF46946">
    <property type="entry name" value="S13-like H2TH domain"/>
    <property type="match status" value="1"/>
</dbReference>
<dbReference type="Gene3D" id="4.10.910.10">
    <property type="entry name" value="30s ribosomal protein s13, domain 2"/>
    <property type="match status" value="1"/>
</dbReference>
<name>A0A0F6PX30_9ZZZZ</name>
<feature type="region of interest" description="Disordered" evidence="4">
    <location>
        <begin position="129"/>
        <end position="156"/>
    </location>
</feature>
<evidence type="ECO:0000256" key="3">
    <source>
        <dbReference type="ARBA" id="ARBA00023274"/>
    </source>
</evidence>
<evidence type="ECO:0000256" key="2">
    <source>
        <dbReference type="ARBA" id="ARBA00022980"/>
    </source>
</evidence>
<dbReference type="EMBL" id="KP869650">
    <property type="protein sequence ID" value="AKC94921.1"/>
    <property type="molecule type" value="Genomic_DNA"/>
</dbReference>
<dbReference type="NCBIfam" id="NF003140">
    <property type="entry name" value="PRK04053.1"/>
    <property type="match status" value="1"/>
</dbReference>
<dbReference type="InterPro" id="IPR018269">
    <property type="entry name" value="Ribosomal_uS13_CS"/>
</dbReference>
<sequence>MKDFVAKDFKHLVRIANTDLRADTQLRNALARIIGISHRVASAILRATDIDEFKLLGTITDNERERIEEALYDPISAGLPEWMMNRQKDPETGESTLQLGSDLLLQRKMDIDKMLRKRSWRGIRHSRGLRVRGQRTKATGRKSGAIGVSRKKERPQ</sequence>
<dbReference type="InterPro" id="IPR001892">
    <property type="entry name" value="Ribosomal_uS13"/>
</dbReference>
<comment type="similarity">
    <text evidence="1">Belongs to the universal ribosomal protein uS13 family.</text>
</comment>
<evidence type="ECO:0000256" key="1">
    <source>
        <dbReference type="ARBA" id="ARBA00008080"/>
    </source>
</evidence>
<dbReference type="PANTHER" id="PTHR10871:SF3">
    <property type="entry name" value="SMALL RIBOSOMAL SUBUNIT PROTEIN US13"/>
    <property type="match status" value="1"/>
</dbReference>
<organism evidence="5">
    <name type="scientific">uncultured organism</name>
    <dbReference type="NCBI Taxonomy" id="155900"/>
    <lineage>
        <taxon>unclassified sequences</taxon>
        <taxon>environmental samples</taxon>
    </lineage>
</organism>
<dbReference type="InterPro" id="IPR027437">
    <property type="entry name" value="Rbsml_uS13_C"/>
</dbReference>
<evidence type="ECO:0000256" key="4">
    <source>
        <dbReference type="SAM" id="MobiDB-lite"/>
    </source>
</evidence>
<dbReference type="Pfam" id="PF00416">
    <property type="entry name" value="Ribosomal_S13"/>
    <property type="match status" value="1"/>
</dbReference>
<dbReference type="PANTHER" id="PTHR10871">
    <property type="entry name" value="30S RIBOSOMAL PROTEIN S13/40S RIBOSOMAL PROTEIN S18"/>
    <property type="match status" value="1"/>
</dbReference>
<feature type="compositionally biased region" description="Basic residues" evidence="4">
    <location>
        <begin position="129"/>
        <end position="140"/>
    </location>
</feature>
<dbReference type="Gene3D" id="1.10.8.50">
    <property type="match status" value="1"/>
</dbReference>
<dbReference type="PROSITE" id="PS50159">
    <property type="entry name" value="RIBOSOMAL_S13_2"/>
    <property type="match status" value="1"/>
</dbReference>
<protein>
    <submittedName>
        <fullName evidence="5">Putative 30S ribosomal protein S13</fullName>
    </submittedName>
</protein>
<dbReference type="GO" id="GO:0003723">
    <property type="term" value="F:RNA binding"/>
    <property type="evidence" value="ECO:0007669"/>
    <property type="project" value="InterPro"/>
</dbReference>
<dbReference type="AlphaFoldDB" id="A0A0F6PX30"/>
<keyword evidence="2 5" id="KW-0689">Ribosomal protein</keyword>
<accession>A0A0F6PX30</accession>
<reference evidence="5" key="1">
    <citation type="journal article" date="2015" name="Nature">
        <title>Complex archaea that bridge the gap between prokaryotes and eukaryotes.</title>
        <authorList>
            <person name="Spang A."/>
            <person name="Saw J.H."/>
            <person name="Jorgensen S.L."/>
            <person name="Zaremba-Niedzwiedzka K."/>
            <person name="Martijn J."/>
            <person name="Lind A.E."/>
            <person name="van Eijk R."/>
            <person name="Schleper C."/>
            <person name="Guy L."/>
            <person name="Ettema T.J."/>
        </authorList>
    </citation>
    <scope>NUCLEOTIDE SEQUENCE</scope>
</reference>
<dbReference type="PROSITE" id="PS00646">
    <property type="entry name" value="RIBOSOMAL_S13_1"/>
    <property type="match status" value="1"/>
</dbReference>
<dbReference type="GO" id="GO:1990904">
    <property type="term" value="C:ribonucleoprotein complex"/>
    <property type="evidence" value="ECO:0007669"/>
    <property type="project" value="UniProtKB-KW"/>
</dbReference>
<proteinExistence type="inferred from homology"/>
<dbReference type="HAMAP" id="MF_01315">
    <property type="entry name" value="Ribosomal_uS13"/>
    <property type="match status" value="1"/>
</dbReference>
<dbReference type="GO" id="GO:0003735">
    <property type="term" value="F:structural constituent of ribosome"/>
    <property type="evidence" value="ECO:0007669"/>
    <property type="project" value="InterPro"/>
</dbReference>
<keyword evidence="3" id="KW-0687">Ribonucleoprotein</keyword>
<dbReference type="InterPro" id="IPR010979">
    <property type="entry name" value="Ribosomal_uS13-like_H2TH"/>
</dbReference>
<dbReference type="PIRSF" id="PIRSF002134">
    <property type="entry name" value="Ribosomal_S13"/>
    <property type="match status" value="1"/>
</dbReference>